<evidence type="ECO:0000259" key="2">
    <source>
        <dbReference type="SMART" id="SM00014"/>
    </source>
</evidence>
<protein>
    <submittedName>
        <fullName evidence="4">Unannotated protein</fullName>
    </submittedName>
</protein>
<feature type="transmembrane region" description="Helical" evidence="1">
    <location>
        <begin position="64"/>
        <end position="86"/>
    </location>
</feature>
<dbReference type="PANTHER" id="PTHR14969">
    <property type="entry name" value="SPHINGOSINE-1-PHOSPHATE PHOSPHOHYDROLASE"/>
    <property type="match status" value="1"/>
</dbReference>
<dbReference type="EMBL" id="CAFBQV010000106">
    <property type="protein sequence ID" value="CAB5065114.1"/>
    <property type="molecule type" value="Genomic_DNA"/>
</dbReference>
<sequence length="179" mass="19978">MNESRRAKLHALDLRVDQFLEPTRNFKPTIWLFTTATALGDFGMLWHIVGIVRAVSDNTRIKQALILSALMGIESLILNQGIKPFFKRERPTVKGDTRFKIRKPRTSSFPSGHASSAFFAAVVLTRWSTWPAIATWFVFAIIVATSRVAVRIHHATDIFAGALIGSAMGLLVHLAISFF</sequence>
<keyword evidence="1" id="KW-0472">Membrane</keyword>
<dbReference type="SMART" id="SM00014">
    <property type="entry name" value="acidPPc"/>
    <property type="match status" value="1"/>
</dbReference>
<dbReference type="AlphaFoldDB" id="A0A6J6XNT5"/>
<reference evidence="4" key="1">
    <citation type="submission" date="2020-05" db="EMBL/GenBank/DDBJ databases">
        <authorList>
            <person name="Chiriac C."/>
            <person name="Salcher M."/>
            <person name="Ghai R."/>
            <person name="Kavagutti S V."/>
        </authorList>
    </citation>
    <scope>NUCLEOTIDE SEQUENCE</scope>
</reference>
<feature type="domain" description="Phosphatidic acid phosphatase type 2/haloperoxidase" evidence="2">
    <location>
        <begin position="63"/>
        <end position="173"/>
    </location>
</feature>
<dbReference type="CDD" id="cd01610">
    <property type="entry name" value="PAP2_like"/>
    <property type="match status" value="1"/>
</dbReference>
<evidence type="ECO:0000313" key="3">
    <source>
        <dbReference type="EMBL" id="CAB4603679.1"/>
    </source>
</evidence>
<feature type="transmembrane region" description="Helical" evidence="1">
    <location>
        <begin position="157"/>
        <end position="176"/>
    </location>
</feature>
<dbReference type="Pfam" id="PF01569">
    <property type="entry name" value="PAP2"/>
    <property type="match status" value="1"/>
</dbReference>
<dbReference type="EMBL" id="CAFAAP010000047">
    <property type="protein sequence ID" value="CAB4798960.1"/>
    <property type="molecule type" value="Genomic_DNA"/>
</dbReference>
<dbReference type="Gene3D" id="1.20.144.10">
    <property type="entry name" value="Phosphatidic acid phosphatase type 2/haloperoxidase"/>
    <property type="match status" value="1"/>
</dbReference>
<feature type="transmembrane region" description="Helical" evidence="1">
    <location>
        <begin position="30"/>
        <end position="52"/>
    </location>
</feature>
<name>A0A6J6XNT5_9ZZZZ</name>
<gene>
    <name evidence="3" type="ORF">UFOPK1826_00853</name>
    <name evidence="4" type="ORF">UFOPK3026_00443</name>
    <name evidence="5" type="ORF">UFOPK4345_00762</name>
</gene>
<keyword evidence="1" id="KW-0812">Transmembrane</keyword>
<evidence type="ECO:0000256" key="1">
    <source>
        <dbReference type="SAM" id="Phobius"/>
    </source>
</evidence>
<evidence type="ECO:0000313" key="4">
    <source>
        <dbReference type="EMBL" id="CAB4798960.1"/>
    </source>
</evidence>
<dbReference type="InterPro" id="IPR036938">
    <property type="entry name" value="PAP2/HPO_sf"/>
</dbReference>
<organism evidence="4">
    <name type="scientific">freshwater metagenome</name>
    <dbReference type="NCBI Taxonomy" id="449393"/>
    <lineage>
        <taxon>unclassified sequences</taxon>
        <taxon>metagenomes</taxon>
        <taxon>ecological metagenomes</taxon>
    </lineage>
</organism>
<evidence type="ECO:0000313" key="5">
    <source>
        <dbReference type="EMBL" id="CAB5065114.1"/>
    </source>
</evidence>
<dbReference type="EMBL" id="CAEZUN010000097">
    <property type="protein sequence ID" value="CAB4603679.1"/>
    <property type="molecule type" value="Genomic_DNA"/>
</dbReference>
<keyword evidence="1" id="KW-1133">Transmembrane helix</keyword>
<dbReference type="InterPro" id="IPR000326">
    <property type="entry name" value="PAP2/HPO"/>
</dbReference>
<dbReference type="SUPFAM" id="SSF48317">
    <property type="entry name" value="Acid phosphatase/Vanadium-dependent haloperoxidase"/>
    <property type="match status" value="1"/>
</dbReference>
<dbReference type="PANTHER" id="PTHR14969:SF13">
    <property type="entry name" value="AT30094P"/>
    <property type="match status" value="1"/>
</dbReference>
<accession>A0A6J6XNT5</accession>
<proteinExistence type="predicted"/>
<feature type="transmembrane region" description="Helical" evidence="1">
    <location>
        <begin position="133"/>
        <end position="150"/>
    </location>
</feature>